<organism evidence="3 4">
    <name type="scientific">Streptomyces fragilis</name>
    <dbReference type="NCBI Taxonomy" id="67301"/>
    <lineage>
        <taxon>Bacteria</taxon>
        <taxon>Bacillati</taxon>
        <taxon>Actinomycetota</taxon>
        <taxon>Actinomycetes</taxon>
        <taxon>Kitasatosporales</taxon>
        <taxon>Streptomycetaceae</taxon>
        <taxon>Streptomyces</taxon>
    </lineage>
</organism>
<dbReference type="InterPro" id="IPR000073">
    <property type="entry name" value="AB_hydrolase_1"/>
</dbReference>
<proteinExistence type="predicted"/>
<comment type="caution">
    <text evidence="3">The sequence shown here is derived from an EMBL/GenBank/DDBJ whole genome shotgun (WGS) entry which is preliminary data.</text>
</comment>
<evidence type="ECO:0000256" key="1">
    <source>
        <dbReference type="ARBA" id="ARBA00022801"/>
    </source>
</evidence>
<dbReference type="InterPro" id="IPR029058">
    <property type="entry name" value="AB_hydrolase_fold"/>
</dbReference>
<dbReference type="GO" id="GO:0016787">
    <property type="term" value="F:hydrolase activity"/>
    <property type="evidence" value="ECO:0007669"/>
    <property type="project" value="UniProtKB-KW"/>
</dbReference>
<dbReference type="EMBL" id="JBEZUR010000003">
    <property type="protein sequence ID" value="MEU3553401.1"/>
    <property type="molecule type" value="Genomic_DNA"/>
</dbReference>
<feature type="domain" description="AB hydrolase-1" evidence="2">
    <location>
        <begin position="59"/>
        <end position="285"/>
    </location>
</feature>
<sequence length="291" mass="30767">MTNSTAHGTGGRDGGGSAFDAAYDELLRRWPEDTRALDVPTRFGPARVHACGPEDAPPLVLLPGGGATSMAWYSVAPALARTHRLYAVDLLGDFGRTVPDGDPPRDADDLAAWLTAVLDGLGLERTALCGHSYGAWIALNQALREPGRFSRLTLLDPVGCFAGLRLPYVLRALPMLARPTPQRVLSFHRWETGRPPGDPAWAAFLGATAHARRTKVLPARRPGASALRGCAVPTLVLLAGASRAHDARRVAGRARALLPGATVVTVEGAGHHSLPTEHVADVVAALRNPPE</sequence>
<protein>
    <submittedName>
        <fullName evidence="3">Alpha/beta fold hydrolase</fullName>
    </submittedName>
</protein>
<evidence type="ECO:0000313" key="3">
    <source>
        <dbReference type="EMBL" id="MEU3553401.1"/>
    </source>
</evidence>
<name>A0ABV2YCX4_9ACTN</name>
<evidence type="ECO:0000313" key="4">
    <source>
        <dbReference type="Proteomes" id="UP001550850"/>
    </source>
</evidence>
<dbReference type="Proteomes" id="UP001550850">
    <property type="component" value="Unassembled WGS sequence"/>
</dbReference>
<evidence type="ECO:0000259" key="2">
    <source>
        <dbReference type="Pfam" id="PF12697"/>
    </source>
</evidence>
<dbReference type="SUPFAM" id="SSF53474">
    <property type="entry name" value="alpha/beta-Hydrolases"/>
    <property type="match status" value="1"/>
</dbReference>
<gene>
    <name evidence="3" type="ORF">AB0E65_04040</name>
</gene>
<dbReference type="InterPro" id="IPR050266">
    <property type="entry name" value="AB_hydrolase_sf"/>
</dbReference>
<keyword evidence="4" id="KW-1185">Reference proteome</keyword>
<dbReference type="Gene3D" id="3.40.50.1820">
    <property type="entry name" value="alpha/beta hydrolase"/>
    <property type="match status" value="1"/>
</dbReference>
<accession>A0ABV2YCX4</accession>
<dbReference type="PANTHER" id="PTHR43798:SF31">
    <property type="entry name" value="AB HYDROLASE SUPERFAMILY PROTEIN YCLE"/>
    <property type="match status" value="1"/>
</dbReference>
<dbReference type="PANTHER" id="PTHR43798">
    <property type="entry name" value="MONOACYLGLYCEROL LIPASE"/>
    <property type="match status" value="1"/>
</dbReference>
<keyword evidence="1 3" id="KW-0378">Hydrolase</keyword>
<dbReference type="Pfam" id="PF12697">
    <property type="entry name" value="Abhydrolase_6"/>
    <property type="match status" value="1"/>
</dbReference>
<reference evidence="3 4" key="1">
    <citation type="submission" date="2024-06" db="EMBL/GenBank/DDBJ databases">
        <title>The Natural Products Discovery Center: Release of the First 8490 Sequenced Strains for Exploring Actinobacteria Biosynthetic Diversity.</title>
        <authorList>
            <person name="Kalkreuter E."/>
            <person name="Kautsar S.A."/>
            <person name="Yang D."/>
            <person name="Bader C.D."/>
            <person name="Teijaro C.N."/>
            <person name="Fluegel L."/>
            <person name="Davis C.M."/>
            <person name="Simpson J.R."/>
            <person name="Lauterbach L."/>
            <person name="Steele A.D."/>
            <person name="Gui C."/>
            <person name="Meng S."/>
            <person name="Li G."/>
            <person name="Viehrig K."/>
            <person name="Ye F."/>
            <person name="Su P."/>
            <person name="Kiefer A.F."/>
            <person name="Nichols A."/>
            <person name="Cepeda A.J."/>
            <person name="Yan W."/>
            <person name="Fan B."/>
            <person name="Jiang Y."/>
            <person name="Adhikari A."/>
            <person name="Zheng C.-J."/>
            <person name="Schuster L."/>
            <person name="Cowan T.M."/>
            <person name="Smanski M.J."/>
            <person name="Chevrette M.G."/>
            <person name="De Carvalho L.P.S."/>
            <person name="Shen B."/>
        </authorList>
    </citation>
    <scope>NUCLEOTIDE SEQUENCE [LARGE SCALE GENOMIC DNA]</scope>
    <source>
        <strain evidence="3 4">NPDC038104</strain>
    </source>
</reference>
<dbReference type="RefSeq" id="WP_108952627.1">
    <property type="nucleotide sequence ID" value="NZ_BEVZ01000002.1"/>
</dbReference>